<dbReference type="RefSeq" id="WP_068942137.1">
    <property type="nucleotide sequence ID" value="NZ_JAVDUG010000001.1"/>
</dbReference>
<sequence>MNVLGQLGSAIQSSLFIQSELKKAHAFIQKHDLPVEQVENDFHKQIIVLEQYAGTRVFQRGLAKYKVINVMLIIISVIILLAAGIVAAVEYLQPERHLLQVLANAMFDHWVPSITLLSVVFVGVIVLAIVRNVYAKQLHTHVLDRAWQAIFNHEDREQL</sequence>
<keyword evidence="3" id="KW-1185">Reference proteome</keyword>
<feature type="transmembrane region" description="Helical" evidence="1">
    <location>
        <begin position="109"/>
        <end position="130"/>
    </location>
</feature>
<accession>A0ABU1QBV8</accession>
<gene>
    <name evidence="2" type="ORF">J2W98_001365</name>
</gene>
<organism evidence="2 3">
    <name type="scientific">Paenibacillus peoriae</name>
    <dbReference type="NCBI Taxonomy" id="59893"/>
    <lineage>
        <taxon>Bacteria</taxon>
        <taxon>Bacillati</taxon>
        <taxon>Bacillota</taxon>
        <taxon>Bacilli</taxon>
        <taxon>Bacillales</taxon>
        <taxon>Paenibacillaceae</taxon>
        <taxon>Paenibacillus</taxon>
    </lineage>
</organism>
<feature type="transmembrane region" description="Helical" evidence="1">
    <location>
        <begin position="67"/>
        <end position="89"/>
    </location>
</feature>
<comment type="caution">
    <text evidence="2">The sequence shown here is derived from an EMBL/GenBank/DDBJ whole genome shotgun (WGS) entry which is preliminary data.</text>
</comment>
<keyword evidence="1" id="KW-0812">Transmembrane</keyword>
<evidence type="ECO:0000313" key="2">
    <source>
        <dbReference type="EMBL" id="MDR6777118.1"/>
    </source>
</evidence>
<keyword evidence="1" id="KW-1133">Transmembrane helix</keyword>
<name>A0ABU1QBV8_9BACL</name>
<protein>
    <submittedName>
        <fullName evidence="2">Uncharacterized protein</fullName>
    </submittedName>
</protein>
<dbReference type="EMBL" id="JAVDUG010000001">
    <property type="protein sequence ID" value="MDR6777118.1"/>
    <property type="molecule type" value="Genomic_DNA"/>
</dbReference>
<dbReference type="Pfam" id="PF19592">
    <property type="entry name" value="DUF6097"/>
    <property type="match status" value="1"/>
</dbReference>
<evidence type="ECO:0000256" key="1">
    <source>
        <dbReference type="SAM" id="Phobius"/>
    </source>
</evidence>
<evidence type="ECO:0000313" key="3">
    <source>
        <dbReference type="Proteomes" id="UP001266807"/>
    </source>
</evidence>
<reference evidence="2 3" key="1">
    <citation type="submission" date="2023-07" db="EMBL/GenBank/DDBJ databases">
        <title>Sorghum-associated microbial communities from plants grown in Nebraska, USA.</title>
        <authorList>
            <person name="Schachtman D."/>
        </authorList>
    </citation>
    <scope>NUCLEOTIDE SEQUENCE [LARGE SCALE GENOMIC DNA]</scope>
    <source>
        <strain evidence="2 3">BE143</strain>
    </source>
</reference>
<dbReference type="InterPro" id="IPR046079">
    <property type="entry name" value="DUF6097"/>
</dbReference>
<proteinExistence type="predicted"/>
<keyword evidence="1" id="KW-0472">Membrane</keyword>
<dbReference type="Proteomes" id="UP001266807">
    <property type="component" value="Unassembled WGS sequence"/>
</dbReference>